<sequence length="377" mass="41965">MSKTLQELLHMVDRRTRVWLAVCGDALENAESICSTYSNEGYTCMNQDAVRNSFFQKTIEYTQGRNWLEIGPGAHALLTQMALRKPTLHSLVAVEANEQSALEARKCVKHDSRCRIITGYSTTYAGEKCVDVVLSEIIGVIASSEGVIGVMNDLRMRRYATQSTAMIPARAATFIAPVQLGSIDICRGGNVYASERILLLRGMRVDSANLANDVGMLEDLHFDMLIADRLTHHSTLQIVKSGQCHGFGMFVGISSPMPCRRYTRSKIATVEKWHANDMWTTSDASDHHYSRNWRNPVALLSTPLAVCVGDVLNLICIVDHATTSAPVYSICYSLNGNPMGQLTLTHTDMYPTFQLLQAEMKYDRSYSNMTIPVKQQP</sequence>
<dbReference type="GO" id="GO:0016274">
    <property type="term" value="F:protein-arginine N-methyltransferase activity"/>
    <property type="evidence" value="ECO:0007669"/>
    <property type="project" value="InterPro"/>
</dbReference>
<gene>
    <name evidence="2" type="ORF">JKP88DRAFT_241042</name>
</gene>
<dbReference type="Gene3D" id="3.40.50.150">
    <property type="entry name" value="Vaccinia Virus protein VP39"/>
    <property type="match status" value="1"/>
</dbReference>
<dbReference type="OrthoDB" id="228165at2759"/>
<dbReference type="AlphaFoldDB" id="A0A835Z3P1"/>
<name>A0A835Z3P1_9STRA</name>
<dbReference type="PANTHER" id="PTHR11006:SF4">
    <property type="entry name" value="PROTEIN ARGININE N-METHYLTRANSFERASE 7"/>
    <property type="match status" value="1"/>
</dbReference>
<dbReference type="EMBL" id="JAFCMP010000112">
    <property type="protein sequence ID" value="KAG5186435.1"/>
    <property type="molecule type" value="Genomic_DNA"/>
</dbReference>
<comment type="caution">
    <text evidence="2">The sequence shown here is derived from an EMBL/GenBank/DDBJ whole genome shotgun (WGS) entry which is preliminary data.</text>
</comment>
<reference evidence="2" key="1">
    <citation type="submission" date="2021-02" db="EMBL/GenBank/DDBJ databases">
        <title>First Annotated Genome of the Yellow-green Alga Tribonema minus.</title>
        <authorList>
            <person name="Mahan K.M."/>
        </authorList>
    </citation>
    <scope>NUCLEOTIDE SEQUENCE</scope>
    <source>
        <strain evidence="2">UTEX B ZZ1240</strain>
    </source>
</reference>
<dbReference type="InterPro" id="IPR025799">
    <property type="entry name" value="Arg_MeTrfase"/>
</dbReference>
<proteinExistence type="predicted"/>
<keyword evidence="1" id="KW-0949">S-adenosyl-L-methionine</keyword>
<accession>A0A835Z3P1</accession>
<evidence type="ECO:0000256" key="1">
    <source>
        <dbReference type="ARBA" id="ARBA00022691"/>
    </source>
</evidence>
<evidence type="ECO:0000313" key="2">
    <source>
        <dbReference type="EMBL" id="KAG5186435.1"/>
    </source>
</evidence>
<evidence type="ECO:0000313" key="3">
    <source>
        <dbReference type="Proteomes" id="UP000664859"/>
    </source>
</evidence>
<keyword evidence="3" id="KW-1185">Reference proteome</keyword>
<organism evidence="2 3">
    <name type="scientific">Tribonema minus</name>
    <dbReference type="NCBI Taxonomy" id="303371"/>
    <lineage>
        <taxon>Eukaryota</taxon>
        <taxon>Sar</taxon>
        <taxon>Stramenopiles</taxon>
        <taxon>Ochrophyta</taxon>
        <taxon>PX clade</taxon>
        <taxon>Xanthophyceae</taxon>
        <taxon>Tribonematales</taxon>
        <taxon>Tribonemataceae</taxon>
        <taxon>Tribonema</taxon>
    </lineage>
</organism>
<dbReference type="Proteomes" id="UP000664859">
    <property type="component" value="Unassembled WGS sequence"/>
</dbReference>
<dbReference type="SUPFAM" id="SSF53335">
    <property type="entry name" value="S-adenosyl-L-methionine-dependent methyltransferases"/>
    <property type="match status" value="1"/>
</dbReference>
<dbReference type="GO" id="GO:0042054">
    <property type="term" value="F:histone methyltransferase activity"/>
    <property type="evidence" value="ECO:0007669"/>
    <property type="project" value="TreeGrafter"/>
</dbReference>
<protein>
    <submittedName>
        <fullName evidence="2">Uncharacterized protein</fullName>
    </submittedName>
</protein>
<dbReference type="InterPro" id="IPR029063">
    <property type="entry name" value="SAM-dependent_MTases_sf"/>
</dbReference>
<dbReference type="PANTHER" id="PTHR11006">
    <property type="entry name" value="PROTEIN ARGININE N-METHYLTRANSFERASE"/>
    <property type="match status" value="1"/>
</dbReference>